<name>Q9RRE1_DEIRA</name>
<dbReference type="InterPro" id="IPR053145">
    <property type="entry name" value="AB_hydrolase_Est10"/>
</dbReference>
<evidence type="ECO:0000313" key="3">
    <source>
        <dbReference type="Proteomes" id="UP000002524"/>
    </source>
</evidence>
<dbReference type="PROSITE" id="PS50222">
    <property type="entry name" value="EF_HAND_2"/>
    <property type="match status" value="1"/>
</dbReference>
<dbReference type="InParanoid" id="Q9RRE1"/>
<dbReference type="Pfam" id="PF00561">
    <property type="entry name" value="Abhydrolase_1"/>
    <property type="match status" value="1"/>
</dbReference>
<feature type="domain" description="EF-hand" evidence="1">
    <location>
        <begin position="187"/>
        <end position="222"/>
    </location>
</feature>
<dbReference type="InterPro" id="IPR002048">
    <property type="entry name" value="EF_hand_dom"/>
</dbReference>
<dbReference type="EMBL" id="AE000513">
    <property type="protein sequence ID" value="AAF12091.1"/>
    <property type="molecule type" value="Genomic_DNA"/>
</dbReference>
<dbReference type="PANTHER" id="PTHR43265">
    <property type="entry name" value="ESTERASE ESTD"/>
    <property type="match status" value="1"/>
</dbReference>
<dbReference type="PANTHER" id="PTHR43265:SF1">
    <property type="entry name" value="ESTERASE ESTD"/>
    <property type="match status" value="1"/>
</dbReference>
<dbReference type="Gene3D" id="3.40.50.1820">
    <property type="entry name" value="alpha/beta hydrolase"/>
    <property type="match status" value="2"/>
</dbReference>
<dbReference type="SUPFAM" id="SSF53474">
    <property type="entry name" value="alpha/beta-Hydrolases"/>
    <property type="match status" value="1"/>
</dbReference>
<dbReference type="InterPro" id="IPR000073">
    <property type="entry name" value="AB_hydrolase_1"/>
</dbReference>
<dbReference type="eggNOG" id="COG1506">
    <property type="taxonomic scope" value="Bacteria"/>
</dbReference>
<dbReference type="GO" id="GO:0052689">
    <property type="term" value="F:carboxylic ester hydrolase activity"/>
    <property type="evidence" value="ECO:0000318"/>
    <property type="project" value="GO_Central"/>
</dbReference>
<protein>
    <recommendedName>
        <fullName evidence="1">EF-hand domain-containing protein</fullName>
    </recommendedName>
</protein>
<keyword evidence="3" id="KW-1185">Reference proteome</keyword>
<dbReference type="STRING" id="243230.DR_2551"/>
<proteinExistence type="predicted"/>
<dbReference type="OrthoDB" id="9805423at2"/>
<dbReference type="GO" id="GO:0005509">
    <property type="term" value="F:calcium ion binding"/>
    <property type="evidence" value="ECO:0007669"/>
    <property type="project" value="InterPro"/>
</dbReference>
<dbReference type="InterPro" id="IPR029058">
    <property type="entry name" value="AB_hydrolase_fold"/>
</dbReference>
<dbReference type="AlphaFoldDB" id="Q9RRE1"/>
<dbReference type="KEGG" id="dra:DR_2551"/>
<gene>
    <name evidence="2" type="ordered locus">DR_2551</name>
</gene>
<dbReference type="PaxDb" id="243230-DR_2551"/>
<dbReference type="GeneID" id="69518803"/>
<dbReference type="PIR" id="B75260">
    <property type="entry name" value="B75260"/>
</dbReference>
<dbReference type="Proteomes" id="UP000002524">
    <property type="component" value="Chromosome 1"/>
</dbReference>
<evidence type="ECO:0000259" key="1">
    <source>
        <dbReference type="PROSITE" id="PS50222"/>
    </source>
</evidence>
<accession>Q9RRE1</accession>
<dbReference type="InterPro" id="IPR018247">
    <property type="entry name" value="EF_Hand_1_Ca_BS"/>
</dbReference>
<evidence type="ECO:0000313" key="2">
    <source>
        <dbReference type="EMBL" id="AAF12091.1"/>
    </source>
</evidence>
<dbReference type="PROSITE" id="PS00018">
    <property type="entry name" value="EF_HAND_1"/>
    <property type="match status" value="1"/>
</dbReference>
<sequence length="376" mass="40252">MTTPPPAPPAQIVLQNTRPLTFKLADGYALTGELSLPPGAKPGQKFRTVILLHGSGPNDLNETLPEQVSGVPGGSKVFLQLARQLNEAGFAVVRYNKRGVLGAGPRIDPAARPEQATVSQFSADALGVLQTVRTLPEVNPGEVFLLGHSEGTMLAARIAREHPELVRGLVLIGTVGYTFRETLHFQLVDRPLAQVHELMDADHDGFLTIAELTAGFERFGLDLADQASAFGVVQKDKTWTFLPEMKADAGGRVRIDGPIKDRLEAAFAPYPNLPDFGPAAARYFKDADAYGSVTQNLPGYGGPVLMLHGAADPQTILPGAKLAQAAAEKAGNKRVKLIVYPGLGHSLSPLKDGRPTLGWMDAQPLNDLTTWLKAQK</sequence>
<dbReference type="EnsemblBacteria" id="AAF12091">
    <property type="protein sequence ID" value="AAF12091"/>
    <property type="gene ID" value="DR_2551"/>
</dbReference>
<dbReference type="ESTHER" id="deira-DR2551">
    <property type="family name" value="6_AlphaBeta_hydrolase"/>
</dbReference>
<reference evidence="2 3" key="1">
    <citation type="journal article" date="1999" name="Science">
        <title>Genome sequence of the radioresistant bacterium Deinococcus radiodurans R1.</title>
        <authorList>
            <person name="White O."/>
            <person name="Eisen J.A."/>
            <person name="Heidelberg J.F."/>
            <person name="Hickey E.K."/>
            <person name="Peterson J.D."/>
            <person name="Dodson R.J."/>
            <person name="Haft D.H."/>
            <person name="Gwinn M.L."/>
            <person name="Nelson W.C."/>
            <person name="Richardson D.L."/>
            <person name="Moffat K.S."/>
            <person name="Qin H."/>
            <person name="Jiang L."/>
            <person name="Pamphile W."/>
            <person name="Crosby M."/>
            <person name="Shen M."/>
            <person name="Vamathevan J.J."/>
            <person name="Lam P."/>
            <person name="McDonald L."/>
            <person name="Utterback T."/>
            <person name="Zalewski C."/>
            <person name="Makarova K.S."/>
            <person name="Aravind L."/>
            <person name="Daly M.J."/>
            <person name="Minton K.W."/>
            <person name="Fleischmann R.D."/>
            <person name="Ketchum K.A."/>
            <person name="Nelson K.E."/>
            <person name="Salzberg S."/>
            <person name="Smith H.O."/>
            <person name="Venter J.C."/>
            <person name="Fraser C.M."/>
        </authorList>
    </citation>
    <scope>NUCLEOTIDE SEQUENCE [LARGE SCALE GENOMIC DNA]</scope>
    <source>
        <strain evidence="3">ATCC 13939 / DSM 20539 / JCM 16871 / LMG 4051 / NBRC 15346 / NCIMB 9279 / R1 / VKM B-1422</strain>
    </source>
</reference>
<dbReference type="HOGENOM" id="CLU_692453_0_0_0"/>
<dbReference type="RefSeq" id="WP_010889176.1">
    <property type="nucleotide sequence ID" value="NC_001263.1"/>
</dbReference>
<organism evidence="2 3">
    <name type="scientific">Deinococcus radiodurans (strain ATCC 13939 / DSM 20539 / JCM 16871 / CCUG 27074 / LMG 4051 / NBRC 15346 / NCIMB 9279 / VKM B-1422 / R1)</name>
    <dbReference type="NCBI Taxonomy" id="243230"/>
    <lineage>
        <taxon>Bacteria</taxon>
        <taxon>Thermotogati</taxon>
        <taxon>Deinococcota</taxon>
        <taxon>Deinococci</taxon>
        <taxon>Deinococcales</taxon>
        <taxon>Deinococcaceae</taxon>
        <taxon>Deinococcus</taxon>
    </lineage>
</organism>
<dbReference type="PATRIC" id="fig|243230.17.peg.2794"/>
<dbReference type="eggNOG" id="COG1073">
    <property type="taxonomic scope" value="Bacteria"/>
</dbReference>